<dbReference type="PANTHER" id="PTHR47706">
    <property type="entry name" value="NMRA-LIKE FAMILY PROTEIN"/>
    <property type="match status" value="1"/>
</dbReference>
<dbReference type="InterPro" id="IPR045312">
    <property type="entry name" value="PCBER-like"/>
</dbReference>
<dbReference type="InterPro" id="IPR051609">
    <property type="entry name" value="NmrA/Isoflavone_reductase-like"/>
</dbReference>
<evidence type="ECO:0000256" key="1">
    <source>
        <dbReference type="ARBA" id="ARBA00022857"/>
    </source>
</evidence>
<dbReference type="Pfam" id="PF05368">
    <property type="entry name" value="NmrA"/>
    <property type="match status" value="1"/>
</dbReference>
<dbReference type="InterPro" id="IPR008030">
    <property type="entry name" value="NmrA-like"/>
</dbReference>
<evidence type="ECO:0000313" key="5">
    <source>
        <dbReference type="Proteomes" id="UP001212841"/>
    </source>
</evidence>
<protein>
    <recommendedName>
        <fullName evidence="3">NmrA-like domain-containing protein</fullName>
    </recommendedName>
</protein>
<proteinExistence type="predicted"/>
<evidence type="ECO:0000259" key="3">
    <source>
        <dbReference type="Pfam" id="PF05368"/>
    </source>
</evidence>
<keyword evidence="1" id="KW-0521">NADP</keyword>
<keyword evidence="5" id="KW-1185">Reference proteome</keyword>
<dbReference type="CDD" id="cd05259">
    <property type="entry name" value="PCBER_SDR_a"/>
    <property type="match status" value="1"/>
</dbReference>
<comment type="caution">
    <text evidence="4">The sequence shown here is derived from an EMBL/GenBank/DDBJ whole genome shotgun (WGS) entry which is preliminary data.</text>
</comment>
<name>A0AAD5SJ38_9FUNG</name>
<sequence length="316" mass="34632">MTSATHITKIAIVGASGNVGSYITSSLLSTSKFTLTALTRADSTATFPASVQVAKIDYTKPETVVQALKGQEALIITLGVQAGDAESKLVKAAGEAGVKFILNNEWCPDSENVGLGRDVPLFQHRGATRKEIAELGKSSYISVGTGFWYEWSLAIPDAFGFDIQNRKVTFFDDGETKISTSTWPQVGRAVASLLSLPLQTLTQTYSNRLIHVSSFTVSQKQMFASLLRVTNTSESDWQITYEPTTERFDKAKEEVAQGNFRAYAKLMYTRVFYKDGTGDLTGRLEDEKLGLVEEDLDEATGRAVERSKVNPFGYSQ</sequence>
<dbReference type="Gene3D" id="3.90.25.10">
    <property type="entry name" value="UDP-galactose 4-epimerase, domain 1"/>
    <property type="match status" value="1"/>
</dbReference>
<reference evidence="4" key="1">
    <citation type="submission" date="2020-05" db="EMBL/GenBank/DDBJ databases">
        <title>Phylogenomic resolution of chytrid fungi.</title>
        <authorList>
            <person name="Stajich J.E."/>
            <person name="Amses K."/>
            <person name="Simmons R."/>
            <person name="Seto K."/>
            <person name="Myers J."/>
            <person name="Bonds A."/>
            <person name="Quandt C.A."/>
            <person name="Barry K."/>
            <person name="Liu P."/>
            <person name="Grigoriev I."/>
            <person name="Longcore J.E."/>
            <person name="James T.Y."/>
        </authorList>
    </citation>
    <scope>NUCLEOTIDE SEQUENCE</scope>
    <source>
        <strain evidence="4">JEL0318</strain>
    </source>
</reference>
<feature type="domain" description="NmrA-like" evidence="3">
    <location>
        <begin position="9"/>
        <end position="143"/>
    </location>
</feature>
<dbReference type="PANTHER" id="PTHR47706:SF7">
    <property type="entry name" value="CIPA-LIKE, PUTATIVE (AFU_ORTHOLOGUE AFUA_1G01630)-RELATED"/>
    <property type="match status" value="1"/>
</dbReference>
<keyword evidence="2" id="KW-0560">Oxidoreductase</keyword>
<dbReference type="Proteomes" id="UP001212841">
    <property type="component" value="Unassembled WGS sequence"/>
</dbReference>
<dbReference type="InterPro" id="IPR036291">
    <property type="entry name" value="NAD(P)-bd_dom_sf"/>
</dbReference>
<dbReference type="EMBL" id="JADGJD010000063">
    <property type="protein sequence ID" value="KAJ3055735.1"/>
    <property type="molecule type" value="Genomic_DNA"/>
</dbReference>
<evidence type="ECO:0000256" key="2">
    <source>
        <dbReference type="ARBA" id="ARBA00023002"/>
    </source>
</evidence>
<dbReference type="Gene3D" id="3.40.50.720">
    <property type="entry name" value="NAD(P)-binding Rossmann-like Domain"/>
    <property type="match status" value="1"/>
</dbReference>
<dbReference type="SUPFAM" id="SSF51735">
    <property type="entry name" value="NAD(P)-binding Rossmann-fold domains"/>
    <property type="match status" value="1"/>
</dbReference>
<accession>A0AAD5SJ38</accession>
<dbReference type="GO" id="GO:0016491">
    <property type="term" value="F:oxidoreductase activity"/>
    <property type="evidence" value="ECO:0007669"/>
    <property type="project" value="UniProtKB-KW"/>
</dbReference>
<gene>
    <name evidence="4" type="ORF">HK097_009476</name>
</gene>
<evidence type="ECO:0000313" key="4">
    <source>
        <dbReference type="EMBL" id="KAJ3055735.1"/>
    </source>
</evidence>
<dbReference type="AlphaFoldDB" id="A0AAD5SJ38"/>
<organism evidence="4 5">
    <name type="scientific">Rhizophlyctis rosea</name>
    <dbReference type="NCBI Taxonomy" id="64517"/>
    <lineage>
        <taxon>Eukaryota</taxon>
        <taxon>Fungi</taxon>
        <taxon>Fungi incertae sedis</taxon>
        <taxon>Chytridiomycota</taxon>
        <taxon>Chytridiomycota incertae sedis</taxon>
        <taxon>Chytridiomycetes</taxon>
        <taxon>Rhizophlyctidales</taxon>
        <taxon>Rhizophlyctidaceae</taxon>
        <taxon>Rhizophlyctis</taxon>
    </lineage>
</organism>